<keyword evidence="1" id="KW-0812">Transmembrane</keyword>
<sequence length="108" mass="11777">MNPKTYLDNPHDVALPPSRLPRAVQRIIMGIFLLGLVASALFAFTEHWRRATFGLGASMIWLALARLLCDSHVVGIFAVRSRRFDALFSATLGACMAFLAVSVDSLGS</sequence>
<evidence type="ECO:0000313" key="2">
    <source>
        <dbReference type="EMBL" id="KQB87484.1"/>
    </source>
</evidence>
<reference evidence="2 3" key="1">
    <citation type="submission" date="2015-10" db="EMBL/GenBank/DDBJ databases">
        <title>Corynebacteirum lowii and Corynebacterium oculi species nova, derived from human clinical disease and and emended description of Corynebacterium mastiditis.</title>
        <authorList>
            <person name="Bernard K."/>
            <person name="Pacheco A.L."/>
            <person name="Mcdougall C."/>
            <person name="Burtx T."/>
            <person name="Weibe D."/>
            <person name="Tyler S."/>
            <person name="Olson A.B."/>
            <person name="Cnockaert M."/>
            <person name="Eguchi H."/>
            <person name="Kuwahara T."/>
            <person name="Nakayama-Imaohji H."/>
            <person name="Boudewijins M."/>
            <person name="Van Hoecke F."/>
            <person name="Bernier A.-M."/>
            <person name="Vandamme P."/>
        </authorList>
    </citation>
    <scope>NUCLEOTIDE SEQUENCE [LARGE SCALE GENOMIC DNA]</scope>
    <source>
        <strain evidence="2 3">NML 130206</strain>
    </source>
</reference>
<feature type="transmembrane region" description="Helical" evidence="1">
    <location>
        <begin position="57"/>
        <end position="79"/>
    </location>
</feature>
<protein>
    <recommendedName>
        <fullName evidence="4">DUF3017 domain-containing protein</fullName>
    </recommendedName>
</protein>
<dbReference type="PATRIC" id="fig|1544413.3.peg.548"/>
<accession>A0A0Q0ZBS3</accession>
<gene>
    <name evidence="2" type="ORF">Clow_00543</name>
</gene>
<keyword evidence="1" id="KW-1133">Transmembrane helix</keyword>
<name>A0A0Q0ZBS3_9CORY</name>
<dbReference type="Pfam" id="PF11222">
    <property type="entry name" value="DUF3017"/>
    <property type="match status" value="1"/>
</dbReference>
<organism evidence="2 3">
    <name type="scientific">Corynebacterium lowii</name>
    <dbReference type="NCBI Taxonomy" id="1544413"/>
    <lineage>
        <taxon>Bacteria</taxon>
        <taxon>Bacillati</taxon>
        <taxon>Actinomycetota</taxon>
        <taxon>Actinomycetes</taxon>
        <taxon>Mycobacteriales</taxon>
        <taxon>Corynebacteriaceae</taxon>
        <taxon>Corynebacterium</taxon>
    </lineage>
</organism>
<evidence type="ECO:0000313" key="3">
    <source>
        <dbReference type="Proteomes" id="UP000050488"/>
    </source>
</evidence>
<proteinExistence type="predicted"/>
<dbReference type="EMBL" id="LKEV01000001">
    <property type="protein sequence ID" value="KQB87484.1"/>
    <property type="molecule type" value="Genomic_DNA"/>
</dbReference>
<keyword evidence="1" id="KW-0472">Membrane</keyword>
<evidence type="ECO:0008006" key="4">
    <source>
        <dbReference type="Google" id="ProtNLM"/>
    </source>
</evidence>
<dbReference type="RefSeq" id="WP_055175813.1">
    <property type="nucleotide sequence ID" value="NZ_JAUSQY010000001.1"/>
</dbReference>
<feature type="transmembrane region" description="Helical" evidence="1">
    <location>
        <begin position="86"/>
        <end position="103"/>
    </location>
</feature>
<evidence type="ECO:0000256" key="1">
    <source>
        <dbReference type="SAM" id="Phobius"/>
    </source>
</evidence>
<dbReference type="STRING" id="1544413.Clow_00543"/>
<dbReference type="Proteomes" id="UP000050488">
    <property type="component" value="Unassembled WGS sequence"/>
</dbReference>
<feature type="transmembrane region" description="Helical" evidence="1">
    <location>
        <begin position="27"/>
        <end position="45"/>
    </location>
</feature>
<dbReference type="InterPro" id="IPR021385">
    <property type="entry name" value="DUF3017"/>
</dbReference>
<keyword evidence="3" id="KW-1185">Reference proteome</keyword>
<comment type="caution">
    <text evidence="2">The sequence shown here is derived from an EMBL/GenBank/DDBJ whole genome shotgun (WGS) entry which is preliminary data.</text>
</comment>
<dbReference type="OrthoDB" id="4411540at2"/>
<dbReference type="AlphaFoldDB" id="A0A0Q0ZBS3"/>